<dbReference type="PROSITE" id="PS00194">
    <property type="entry name" value="THIOREDOXIN_1"/>
    <property type="match status" value="1"/>
</dbReference>
<proteinExistence type="predicted"/>
<dbReference type="EMBL" id="HBHJ01002912">
    <property type="protein sequence ID" value="CAD9663716.1"/>
    <property type="molecule type" value="Transcribed_RNA"/>
</dbReference>
<reference evidence="9" key="1">
    <citation type="submission" date="2021-01" db="EMBL/GenBank/DDBJ databases">
        <authorList>
            <person name="Corre E."/>
            <person name="Pelletier E."/>
            <person name="Niang G."/>
            <person name="Scheremetjew M."/>
            <person name="Finn R."/>
            <person name="Kale V."/>
            <person name="Holt S."/>
            <person name="Cochrane G."/>
            <person name="Meng A."/>
            <person name="Brown T."/>
            <person name="Cohen L."/>
        </authorList>
    </citation>
    <scope>NUCLEOTIDE SEQUENCE</scope>
    <source>
        <strain evidence="9">CCMP1243</strain>
    </source>
</reference>
<comment type="function">
    <text evidence="5">Probable disulfide isomerase, which participates in the folding of proteins containing disulfide bonds. May act as a dithiol oxidase. Acts as a regulator of endoplasmic reticulum-mitochondria contact sites via its ability to regulate redox signals.</text>
</comment>
<dbReference type="InterPro" id="IPR013766">
    <property type="entry name" value="Thioredoxin_domain"/>
</dbReference>
<dbReference type="AlphaFoldDB" id="A0A7S2R8H9"/>
<dbReference type="Gene3D" id="3.40.30.10">
    <property type="entry name" value="Glutaredoxin"/>
    <property type="match status" value="2"/>
</dbReference>
<dbReference type="InterPro" id="IPR052250">
    <property type="entry name" value="PDI_TMX3"/>
</dbReference>
<evidence type="ECO:0000256" key="1">
    <source>
        <dbReference type="ARBA" id="ARBA00004389"/>
    </source>
</evidence>
<dbReference type="CDD" id="cd02961">
    <property type="entry name" value="PDI_a_family"/>
    <property type="match status" value="1"/>
</dbReference>
<evidence type="ECO:0000256" key="4">
    <source>
        <dbReference type="ARBA" id="ARBA00023136"/>
    </source>
</evidence>
<organism evidence="9">
    <name type="scientific">Rhizochromulina marina</name>
    <dbReference type="NCBI Taxonomy" id="1034831"/>
    <lineage>
        <taxon>Eukaryota</taxon>
        <taxon>Sar</taxon>
        <taxon>Stramenopiles</taxon>
        <taxon>Ochrophyta</taxon>
        <taxon>Dictyochophyceae</taxon>
        <taxon>Rhizochromulinales</taxon>
        <taxon>Rhizochromulina</taxon>
    </lineage>
</organism>
<evidence type="ECO:0000256" key="7">
    <source>
        <dbReference type="SAM" id="Phobius"/>
    </source>
</evidence>
<keyword evidence="3 7" id="KW-1133">Transmembrane helix</keyword>
<protein>
    <recommendedName>
        <fullName evidence="8">Thioredoxin domain-containing protein</fullName>
    </recommendedName>
</protein>
<comment type="subcellular location">
    <subcellularLocation>
        <location evidence="1">Endoplasmic reticulum membrane</location>
        <topology evidence="1">Single-pass membrane protein</topology>
    </subcellularLocation>
</comment>
<feature type="domain" description="Thioredoxin" evidence="8">
    <location>
        <begin position="19"/>
        <end position="141"/>
    </location>
</feature>
<gene>
    <name evidence="9" type="ORF">RMAR1173_LOCUS1845</name>
</gene>
<dbReference type="SUPFAM" id="SSF52833">
    <property type="entry name" value="Thioredoxin-like"/>
    <property type="match status" value="2"/>
</dbReference>
<dbReference type="InterPro" id="IPR036249">
    <property type="entry name" value="Thioredoxin-like_sf"/>
</dbReference>
<sequence length="459" mass="49405">MLCHWFLGWNPPVTMVGLVKVVAAAMSVVALARASEVQVLSGDNFHDATSEGFWLVEFYAPWCGHCKRLNPVLDEVAEEAREKGMLIGKVDATAHAKLSESFGVRGYPTLKFRTSPNEEWKAYSGGRKAKDILGFADRMLKDPLTHVTSKADLDEFLESTANVGVGFVIGLGESGSDGDAFEAASSLAKSMQHRYHFAFTSDAAAVGIDRSGNFLASLEAGEAPKFFPGALPTTAGMKEAEFKAAEEWIGSNDTPLVSEIGGHNFAKLGKQEGKLLVMAVVDPKAPETRTFLEGYRAVARSITTAADPEGISGRFVFGHLNGVHWAEFVKQFNVIGDLPRIVVLDKGGERFYEDPEVNEADEIETFLQQVFAGAIPAQREGVKGTLNRYWKRFKALGPSGMLLVLPFLLLILACVLTPGDDSDELETQAQERAVGAAAASAAGDASASADAPKETKKDQ</sequence>
<evidence type="ECO:0000256" key="6">
    <source>
        <dbReference type="SAM" id="MobiDB-lite"/>
    </source>
</evidence>
<evidence type="ECO:0000256" key="3">
    <source>
        <dbReference type="ARBA" id="ARBA00022989"/>
    </source>
</evidence>
<evidence type="ECO:0000259" key="8">
    <source>
        <dbReference type="PROSITE" id="PS51352"/>
    </source>
</evidence>
<dbReference type="PROSITE" id="PS51352">
    <property type="entry name" value="THIOREDOXIN_2"/>
    <property type="match status" value="1"/>
</dbReference>
<dbReference type="PANTHER" id="PTHR46426">
    <property type="entry name" value="PROTEIN DISULFIDE-ISOMERASE TMX3"/>
    <property type="match status" value="1"/>
</dbReference>
<dbReference type="PANTHER" id="PTHR46426:SF1">
    <property type="entry name" value="PROTEIN DISULFIDE-ISOMERASE TMX3"/>
    <property type="match status" value="1"/>
</dbReference>
<dbReference type="GO" id="GO:0005789">
    <property type="term" value="C:endoplasmic reticulum membrane"/>
    <property type="evidence" value="ECO:0007669"/>
    <property type="project" value="UniProtKB-SubCell"/>
</dbReference>
<feature type="transmembrane region" description="Helical" evidence="7">
    <location>
        <begin position="12"/>
        <end position="32"/>
    </location>
</feature>
<evidence type="ECO:0000256" key="5">
    <source>
        <dbReference type="ARBA" id="ARBA00045246"/>
    </source>
</evidence>
<feature type="compositionally biased region" description="Low complexity" evidence="6">
    <location>
        <begin position="435"/>
        <end position="450"/>
    </location>
</feature>
<name>A0A7S2R8H9_9STRA</name>
<dbReference type="PRINTS" id="PR00421">
    <property type="entry name" value="THIOREDOXIN"/>
</dbReference>
<feature type="region of interest" description="Disordered" evidence="6">
    <location>
        <begin position="425"/>
        <end position="459"/>
    </location>
</feature>
<evidence type="ECO:0000313" key="9">
    <source>
        <dbReference type="EMBL" id="CAD9663716.1"/>
    </source>
</evidence>
<feature type="transmembrane region" description="Helical" evidence="7">
    <location>
        <begin position="395"/>
        <end position="418"/>
    </location>
</feature>
<dbReference type="Pfam" id="PF00085">
    <property type="entry name" value="Thioredoxin"/>
    <property type="match status" value="1"/>
</dbReference>
<keyword evidence="4 7" id="KW-0472">Membrane</keyword>
<dbReference type="Pfam" id="PF13848">
    <property type="entry name" value="Thioredoxin_6"/>
    <property type="match status" value="1"/>
</dbReference>
<dbReference type="InterPro" id="IPR017937">
    <property type="entry name" value="Thioredoxin_CS"/>
</dbReference>
<keyword evidence="2 7" id="KW-0812">Transmembrane</keyword>
<evidence type="ECO:0000256" key="2">
    <source>
        <dbReference type="ARBA" id="ARBA00022692"/>
    </source>
</evidence>
<accession>A0A7S2R8H9</accession>